<sequence>MPLRARSWPQRGGTTSANVARGKQHGDRLVTENRHTQLPEWAKPVPFFNVSSFGRSLPVRASEREVRPECWRRDDKADIHPRTAPLLTEGWSNRLSGIYCFGGDGVRQDQTSLADRESLHYHATQMHVPVPSGGGGGGDIGEEHRRSRLLACLLLVQRLQNPVSRAFERARAGPTSLSSPEHRPDIAIARRHNVFAHPKSRIATRANFNVNRPLLDKGLLDVTTAPAALHVQCPCGVPLVLIEPEAQSSSSLPDLSEPEPELEISEQETDVSEPETQVDVSEPEAQAVFSEPDIQVDTSEAESEITAPSPDPLVAVPIPQPLIEPQPLFSCPDPSCNAMFVSNRRASAPFTLTNMDHPGPGLARFLPRAARKPSTEWTIFDAISDFRIIKHRMLRDEREVRYPKPRGRYPWTRISSRGSDASRARNNYPSAPAVPRSPYPTQFDALMQTPNPADFFVKGIDFSQIYPLADRCFWHLRSAPRSRWIEEADWKTPVENFNAFCMQIACYYSWEPDLSAVQSLYEKSRLGYPPPSPIRRSGWLFFHGYSPDPHGERYIPDPNNRYWKRFVRDLGRPRYVPFTRKKHPPSLYQCPAYWASRYAEYQAVIANSICIWPQYPDKPAGEERTSTVLKDLNPTPSSRELSPLHLRSNQHRPRLLLFNHLSRLWLPLRQDRFLVLLSYLLGGTGRRHVPRTAPFE</sequence>
<feature type="region of interest" description="Disordered" evidence="1">
    <location>
        <begin position="413"/>
        <end position="433"/>
    </location>
</feature>
<feature type="compositionally biased region" description="Acidic residues" evidence="1">
    <location>
        <begin position="256"/>
        <end position="273"/>
    </location>
</feature>
<evidence type="ECO:0000256" key="1">
    <source>
        <dbReference type="SAM" id="MobiDB-lite"/>
    </source>
</evidence>
<reference evidence="2" key="1">
    <citation type="journal article" date="2023" name="Mol. Phylogenet. Evol.">
        <title>Genome-scale phylogeny and comparative genomics of the fungal order Sordariales.</title>
        <authorList>
            <person name="Hensen N."/>
            <person name="Bonometti L."/>
            <person name="Westerberg I."/>
            <person name="Brannstrom I.O."/>
            <person name="Guillou S."/>
            <person name="Cros-Aarteil S."/>
            <person name="Calhoun S."/>
            <person name="Haridas S."/>
            <person name="Kuo A."/>
            <person name="Mondo S."/>
            <person name="Pangilinan J."/>
            <person name="Riley R."/>
            <person name="LaButti K."/>
            <person name="Andreopoulos B."/>
            <person name="Lipzen A."/>
            <person name="Chen C."/>
            <person name="Yan M."/>
            <person name="Daum C."/>
            <person name="Ng V."/>
            <person name="Clum A."/>
            <person name="Steindorff A."/>
            <person name="Ohm R.A."/>
            <person name="Martin F."/>
            <person name="Silar P."/>
            <person name="Natvig D.O."/>
            <person name="Lalanne C."/>
            <person name="Gautier V."/>
            <person name="Ament-Velasquez S.L."/>
            <person name="Kruys A."/>
            <person name="Hutchinson M.I."/>
            <person name="Powell A.J."/>
            <person name="Barry K."/>
            <person name="Miller A.N."/>
            <person name="Grigoriev I.V."/>
            <person name="Debuchy R."/>
            <person name="Gladieux P."/>
            <person name="Hiltunen Thoren M."/>
            <person name="Johannesson H."/>
        </authorList>
    </citation>
    <scope>NUCLEOTIDE SEQUENCE</scope>
    <source>
        <strain evidence="2">PSN243</strain>
    </source>
</reference>
<comment type="caution">
    <text evidence="2">The sequence shown here is derived from an EMBL/GenBank/DDBJ whole genome shotgun (WGS) entry which is preliminary data.</text>
</comment>
<gene>
    <name evidence="2" type="ORF">QBC34DRAFT_499571</name>
</gene>
<name>A0AAV9G677_9PEZI</name>
<evidence type="ECO:0000313" key="2">
    <source>
        <dbReference type="EMBL" id="KAK4442611.1"/>
    </source>
</evidence>
<accession>A0AAV9G677</accession>
<organism evidence="2 3">
    <name type="scientific">Podospora aff. communis PSN243</name>
    <dbReference type="NCBI Taxonomy" id="3040156"/>
    <lineage>
        <taxon>Eukaryota</taxon>
        <taxon>Fungi</taxon>
        <taxon>Dikarya</taxon>
        <taxon>Ascomycota</taxon>
        <taxon>Pezizomycotina</taxon>
        <taxon>Sordariomycetes</taxon>
        <taxon>Sordariomycetidae</taxon>
        <taxon>Sordariales</taxon>
        <taxon>Podosporaceae</taxon>
        <taxon>Podospora</taxon>
    </lineage>
</organism>
<dbReference type="EMBL" id="MU866011">
    <property type="protein sequence ID" value="KAK4442611.1"/>
    <property type="molecule type" value="Genomic_DNA"/>
</dbReference>
<reference evidence="2" key="2">
    <citation type="submission" date="2023-05" db="EMBL/GenBank/DDBJ databases">
        <authorList>
            <consortium name="Lawrence Berkeley National Laboratory"/>
            <person name="Steindorff A."/>
            <person name="Hensen N."/>
            <person name="Bonometti L."/>
            <person name="Westerberg I."/>
            <person name="Brannstrom I.O."/>
            <person name="Guillou S."/>
            <person name="Cros-Aarteil S."/>
            <person name="Calhoun S."/>
            <person name="Haridas S."/>
            <person name="Kuo A."/>
            <person name="Mondo S."/>
            <person name="Pangilinan J."/>
            <person name="Riley R."/>
            <person name="Labutti K."/>
            <person name="Andreopoulos B."/>
            <person name="Lipzen A."/>
            <person name="Chen C."/>
            <person name="Yanf M."/>
            <person name="Daum C."/>
            <person name="Ng V."/>
            <person name="Clum A."/>
            <person name="Ohm R."/>
            <person name="Martin F."/>
            <person name="Silar P."/>
            <person name="Natvig D."/>
            <person name="Lalanne C."/>
            <person name="Gautier V."/>
            <person name="Ament-Velasquez S.L."/>
            <person name="Kruys A."/>
            <person name="Hutchinson M.I."/>
            <person name="Powell A.J."/>
            <person name="Barry K."/>
            <person name="Miller A.N."/>
            <person name="Grigoriev I.V."/>
            <person name="Debuchy R."/>
            <person name="Gladieux P."/>
            <person name="Thoren M.H."/>
            <person name="Johannesson H."/>
        </authorList>
    </citation>
    <scope>NUCLEOTIDE SEQUENCE</scope>
    <source>
        <strain evidence="2">PSN243</strain>
    </source>
</reference>
<proteinExistence type="predicted"/>
<feature type="region of interest" description="Disordered" evidence="1">
    <location>
        <begin position="1"/>
        <end position="29"/>
    </location>
</feature>
<dbReference type="AlphaFoldDB" id="A0AAV9G677"/>
<protein>
    <submittedName>
        <fullName evidence="2">Uncharacterized protein</fullName>
    </submittedName>
</protein>
<feature type="compositionally biased region" description="Polar residues" evidence="1">
    <location>
        <begin position="413"/>
        <end position="429"/>
    </location>
</feature>
<feature type="region of interest" description="Disordered" evidence="1">
    <location>
        <begin position="248"/>
        <end position="275"/>
    </location>
</feature>
<keyword evidence="3" id="KW-1185">Reference proteome</keyword>
<evidence type="ECO:0000313" key="3">
    <source>
        <dbReference type="Proteomes" id="UP001321760"/>
    </source>
</evidence>
<dbReference type="Proteomes" id="UP001321760">
    <property type="component" value="Unassembled WGS sequence"/>
</dbReference>